<protein>
    <submittedName>
        <fullName evidence="1">Uncharacterized protein</fullName>
    </submittedName>
</protein>
<dbReference type="EMBL" id="JAWDGP010007458">
    <property type="protein sequence ID" value="KAK3717169.1"/>
    <property type="molecule type" value="Genomic_DNA"/>
</dbReference>
<sequence>MRQQSTDPDLELRDRCSIDWGRYGCRLPGWVSNVQSLGQFLPLLEKETELVLGELDSRHLREKNSLFRRLCSSRNARGKMEEEKKC</sequence>
<organism evidence="1 2">
    <name type="scientific">Elysia crispata</name>
    <name type="common">lettuce slug</name>
    <dbReference type="NCBI Taxonomy" id="231223"/>
    <lineage>
        <taxon>Eukaryota</taxon>
        <taxon>Metazoa</taxon>
        <taxon>Spiralia</taxon>
        <taxon>Lophotrochozoa</taxon>
        <taxon>Mollusca</taxon>
        <taxon>Gastropoda</taxon>
        <taxon>Heterobranchia</taxon>
        <taxon>Euthyneura</taxon>
        <taxon>Panpulmonata</taxon>
        <taxon>Sacoglossa</taxon>
        <taxon>Placobranchoidea</taxon>
        <taxon>Plakobranchidae</taxon>
        <taxon>Elysia</taxon>
    </lineage>
</organism>
<gene>
    <name evidence="1" type="ORF">RRG08_010980</name>
</gene>
<accession>A0AAE0XVI7</accession>
<reference evidence="1" key="1">
    <citation type="journal article" date="2023" name="G3 (Bethesda)">
        <title>A reference genome for the long-term kleptoplast-retaining sea slug Elysia crispata morphotype clarki.</title>
        <authorList>
            <person name="Eastman K.E."/>
            <person name="Pendleton A.L."/>
            <person name="Shaikh M.A."/>
            <person name="Suttiyut T."/>
            <person name="Ogas R."/>
            <person name="Tomko P."/>
            <person name="Gavelis G."/>
            <person name="Widhalm J.R."/>
            <person name="Wisecaver J.H."/>
        </authorList>
    </citation>
    <scope>NUCLEOTIDE SEQUENCE</scope>
    <source>
        <strain evidence="1">ECLA1</strain>
    </source>
</reference>
<evidence type="ECO:0000313" key="1">
    <source>
        <dbReference type="EMBL" id="KAK3717169.1"/>
    </source>
</evidence>
<name>A0AAE0XVI7_9GAST</name>
<keyword evidence="2" id="KW-1185">Reference proteome</keyword>
<comment type="caution">
    <text evidence="1">The sequence shown here is derived from an EMBL/GenBank/DDBJ whole genome shotgun (WGS) entry which is preliminary data.</text>
</comment>
<dbReference type="Proteomes" id="UP001283361">
    <property type="component" value="Unassembled WGS sequence"/>
</dbReference>
<dbReference type="AlphaFoldDB" id="A0AAE0XVI7"/>
<proteinExistence type="predicted"/>
<evidence type="ECO:0000313" key="2">
    <source>
        <dbReference type="Proteomes" id="UP001283361"/>
    </source>
</evidence>